<evidence type="ECO:0000313" key="2">
    <source>
        <dbReference type="EMBL" id="TRM58897.1"/>
    </source>
</evidence>
<accession>A0A550C278</accession>
<gene>
    <name evidence="2" type="ORF">BD626DRAFT_633671</name>
</gene>
<dbReference type="Proteomes" id="UP000320762">
    <property type="component" value="Unassembled WGS sequence"/>
</dbReference>
<protein>
    <submittedName>
        <fullName evidence="2">Uncharacterized protein</fullName>
    </submittedName>
</protein>
<proteinExistence type="predicted"/>
<comment type="caution">
    <text evidence="2">The sequence shown here is derived from an EMBL/GenBank/DDBJ whole genome shotgun (WGS) entry which is preliminary data.</text>
</comment>
<name>A0A550C278_9AGAR</name>
<sequence>MLIGCARRRGRRRRVAAMSVVVMLFLLTALLARTSSTSTPFPQDVVFSVWYSQADGRLRDAEYPRSILGSNATRAGGRGGAVLPPVATAGALGREMRGACARPKAARRGGAQRRHSFWIYVESLGDGTEFAPPPDMG</sequence>
<dbReference type="AlphaFoldDB" id="A0A550C278"/>
<feature type="chain" id="PRO_5022168763" evidence="1">
    <location>
        <begin position="33"/>
        <end position="137"/>
    </location>
</feature>
<evidence type="ECO:0000313" key="3">
    <source>
        <dbReference type="Proteomes" id="UP000320762"/>
    </source>
</evidence>
<keyword evidence="3" id="KW-1185">Reference proteome</keyword>
<reference evidence="2 3" key="1">
    <citation type="journal article" date="2019" name="New Phytol.">
        <title>Comparative genomics reveals unique wood-decay strategies and fruiting body development in the Schizophyllaceae.</title>
        <authorList>
            <person name="Almasi E."/>
            <person name="Sahu N."/>
            <person name="Krizsan K."/>
            <person name="Balint B."/>
            <person name="Kovacs G.M."/>
            <person name="Kiss B."/>
            <person name="Cseklye J."/>
            <person name="Drula E."/>
            <person name="Henrissat B."/>
            <person name="Nagy I."/>
            <person name="Chovatia M."/>
            <person name="Adam C."/>
            <person name="LaButti K."/>
            <person name="Lipzen A."/>
            <person name="Riley R."/>
            <person name="Grigoriev I.V."/>
            <person name="Nagy L.G."/>
        </authorList>
    </citation>
    <scope>NUCLEOTIDE SEQUENCE [LARGE SCALE GENOMIC DNA]</scope>
    <source>
        <strain evidence="2 3">NL-1724</strain>
    </source>
</reference>
<feature type="signal peptide" evidence="1">
    <location>
        <begin position="1"/>
        <end position="32"/>
    </location>
</feature>
<dbReference type="EMBL" id="VDMD01000032">
    <property type="protein sequence ID" value="TRM58897.1"/>
    <property type="molecule type" value="Genomic_DNA"/>
</dbReference>
<keyword evidence="1" id="KW-0732">Signal</keyword>
<evidence type="ECO:0000256" key="1">
    <source>
        <dbReference type="SAM" id="SignalP"/>
    </source>
</evidence>
<organism evidence="2 3">
    <name type="scientific">Schizophyllum amplum</name>
    <dbReference type="NCBI Taxonomy" id="97359"/>
    <lineage>
        <taxon>Eukaryota</taxon>
        <taxon>Fungi</taxon>
        <taxon>Dikarya</taxon>
        <taxon>Basidiomycota</taxon>
        <taxon>Agaricomycotina</taxon>
        <taxon>Agaricomycetes</taxon>
        <taxon>Agaricomycetidae</taxon>
        <taxon>Agaricales</taxon>
        <taxon>Schizophyllaceae</taxon>
        <taxon>Schizophyllum</taxon>
    </lineage>
</organism>